<dbReference type="EMBL" id="CYXV01000005">
    <property type="protein sequence ID" value="CUM90289.1"/>
    <property type="molecule type" value="Genomic_DNA"/>
</dbReference>
<protein>
    <submittedName>
        <fullName evidence="1">Uncharacterized protein</fullName>
    </submittedName>
</protein>
<accession>A0A173SKT4</accession>
<gene>
    <name evidence="1" type="ORF">ERS852420_01419</name>
</gene>
<organism evidence="1 2">
    <name type="scientific">Roseburia faecis</name>
    <dbReference type="NCBI Taxonomy" id="301302"/>
    <lineage>
        <taxon>Bacteria</taxon>
        <taxon>Bacillati</taxon>
        <taxon>Bacillota</taxon>
        <taxon>Clostridia</taxon>
        <taxon>Lachnospirales</taxon>
        <taxon>Lachnospiraceae</taxon>
        <taxon>Roseburia</taxon>
    </lineage>
</organism>
<proteinExistence type="predicted"/>
<sequence length="46" mass="5290">MYSNQLGNKSRPIGMIGLLLSLEREVNKDKGECFHERTGKEKYYGV</sequence>
<evidence type="ECO:0000313" key="2">
    <source>
        <dbReference type="Proteomes" id="UP000095495"/>
    </source>
</evidence>
<dbReference type="Proteomes" id="UP000095495">
    <property type="component" value="Unassembled WGS sequence"/>
</dbReference>
<dbReference type="AlphaFoldDB" id="A0A173SKT4"/>
<name>A0A173SKT4_9FIRM</name>
<reference evidence="1 2" key="1">
    <citation type="submission" date="2015-09" db="EMBL/GenBank/DDBJ databases">
        <authorList>
            <consortium name="Pathogen Informatics"/>
        </authorList>
    </citation>
    <scope>NUCLEOTIDE SEQUENCE [LARGE SCALE GENOMIC DNA]</scope>
    <source>
        <strain evidence="1 2">2789STDY5608863</strain>
    </source>
</reference>
<evidence type="ECO:0000313" key="1">
    <source>
        <dbReference type="EMBL" id="CUM90289.1"/>
    </source>
</evidence>